<evidence type="ECO:0000313" key="4">
    <source>
        <dbReference type="Proteomes" id="UP000250321"/>
    </source>
</evidence>
<dbReference type="STRING" id="2094558.A0A314Z3D7"/>
<feature type="region of interest" description="Disordered" evidence="1">
    <location>
        <begin position="23"/>
        <end position="78"/>
    </location>
</feature>
<feature type="chain" id="PRO_5016436833" description="Secreted protein" evidence="2">
    <location>
        <begin position="23"/>
        <end position="78"/>
    </location>
</feature>
<evidence type="ECO:0000256" key="2">
    <source>
        <dbReference type="SAM" id="SignalP"/>
    </source>
</evidence>
<comment type="caution">
    <text evidence="3">The sequence shown here is derived from an EMBL/GenBank/DDBJ whole genome shotgun (WGS) entry which is preliminary data.</text>
</comment>
<evidence type="ECO:0000313" key="3">
    <source>
        <dbReference type="EMBL" id="PQQ12777.1"/>
    </source>
</evidence>
<gene>
    <name evidence="3" type="ORF">Pyn_16397</name>
</gene>
<keyword evidence="2" id="KW-0732">Signal</keyword>
<protein>
    <recommendedName>
        <fullName evidence="5">Secreted protein</fullName>
    </recommendedName>
</protein>
<dbReference type="AlphaFoldDB" id="A0A314Z3D7"/>
<feature type="signal peptide" evidence="2">
    <location>
        <begin position="1"/>
        <end position="22"/>
    </location>
</feature>
<evidence type="ECO:0000256" key="1">
    <source>
        <dbReference type="SAM" id="MobiDB-lite"/>
    </source>
</evidence>
<reference evidence="3 4" key="1">
    <citation type="submission" date="2018-02" db="EMBL/GenBank/DDBJ databases">
        <title>Draft genome of wild Prunus yedoensis var. nudiflora.</title>
        <authorList>
            <person name="Baek S."/>
            <person name="Kim J.-H."/>
            <person name="Choi K."/>
            <person name="Kim G.-B."/>
            <person name="Cho A."/>
            <person name="Jang H."/>
            <person name="Shin C.-H."/>
            <person name="Yu H.-J."/>
            <person name="Mun J.-H."/>
        </authorList>
    </citation>
    <scope>NUCLEOTIDE SEQUENCE [LARGE SCALE GENOMIC DNA]</scope>
    <source>
        <strain evidence="4">cv. Jeju island</strain>
        <tissue evidence="3">Leaf</tissue>
    </source>
</reference>
<organism evidence="3 4">
    <name type="scientific">Prunus yedoensis var. nudiflora</name>
    <dbReference type="NCBI Taxonomy" id="2094558"/>
    <lineage>
        <taxon>Eukaryota</taxon>
        <taxon>Viridiplantae</taxon>
        <taxon>Streptophyta</taxon>
        <taxon>Embryophyta</taxon>
        <taxon>Tracheophyta</taxon>
        <taxon>Spermatophyta</taxon>
        <taxon>Magnoliopsida</taxon>
        <taxon>eudicotyledons</taxon>
        <taxon>Gunneridae</taxon>
        <taxon>Pentapetalae</taxon>
        <taxon>rosids</taxon>
        <taxon>fabids</taxon>
        <taxon>Rosales</taxon>
        <taxon>Rosaceae</taxon>
        <taxon>Amygdaloideae</taxon>
        <taxon>Amygdaleae</taxon>
        <taxon>Prunus</taxon>
    </lineage>
</organism>
<dbReference type="Proteomes" id="UP000250321">
    <property type="component" value="Unassembled WGS sequence"/>
</dbReference>
<dbReference type="OrthoDB" id="412286at2759"/>
<evidence type="ECO:0008006" key="5">
    <source>
        <dbReference type="Google" id="ProtNLM"/>
    </source>
</evidence>
<dbReference type="EMBL" id="PJQY01000332">
    <property type="protein sequence ID" value="PQQ12777.1"/>
    <property type="molecule type" value="Genomic_DNA"/>
</dbReference>
<keyword evidence="4" id="KW-1185">Reference proteome</keyword>
<proteinExistence type="predicted"/>
<accession>A0A314Z3D7</accession>
<feature type="compositionally biased region" description="Basic and acidic residues" evidence="1">
    <location>
        <begin position="66"/>
        <end position="78"/>
    </location>
</feature>
<sequence length="78" mass="8314">MKQSTQPGVLVHLLLNLSKSVASSFEGRGEDDDDDGSESIASSGTEGSEEGPNHHLLTTPTGDVAFLKEKPVRLAREH</sequence>
<name>A0A314Z3D7_PRUYE</name>